<keyword evidence="2" id="KW-0479">Metal-binding</keyword>
<evidence type="ECO:0008006" key="14">
    <source>
        <dbReference type="Google" id="ProtNLM"/>
    </source>
</evidence>
<dbReference type="SUPFAM" id="SSF57667">
    <property type="entry name" value="beta-beta-alpha zinc fingers"/>
    <property type="match status" value="1"/>
</dbReference>
<reference evidence="12" key="1">
    <citation type="journal article" date="2023" name="Insect Mol. Biol.">
        <title>Genome sequencing provides insights into the evolution of gene families encoding plant cell wall-degrading enzymes in longhorned beetles.</title>
        <authorList>
            <person name="Shin N.R."/>
            <person name="Okamura Y."/>
            <person name="Kirsch R."/>
            <person name="Pauchet Y."/>
        </authorList>
    </citation>
    <scope>NUCLEOTIDE SEQUENCE</scope>
    <source>
        <strain evidence="12">MMC_N1</strain>
    </source>
</reference>
<comment type="caution">
    <text evidence="12">The sequence shown here is derived from an EMBL/GenBank/DDBJ whole genome shotgun (WGS) entry which is preliminary data.</text>
</comment>
<dbReference type="InterPro" id="IPR036236">
    <property type="entry name" value="Znf_C2H2_sf"/>
</dbReference>
<feature type="domain" description="THAP-type" evidence="11">
    <location>
        <begin position="1"/>
        <end position="103"/>
    </location>
</feature>
<dbReference type="PANTHER" id="PTHR16515">
    <property type="entry name" value="PR DOMAIN ZINC FINGER PROTEIN"/>
    <property type="match status" value="1"/>
</dbReference>
<dbReference type="PROSITE" id="PS00028">
    <property type="entry name" value="ZINC_FINGER_C2H2_1"/>
    <property type="match status" value="1"/>
</dbReference>
<dbReference type="SMART" id="SM00355">
    <property type="entry name" value="ZnF_C2H2"/>
    <property type="match status" value="2"/>
</dbReference>
<evidence type="ECO:0000256" key="7">
    <source>
        <dbReference type="ARBA" id="ARBA00023242"/>
    </source>
</evidence>
<evidence type="ECO:0000256" key="9">
    <source>
        <dbReference type="PROSITE-ProRule" id="PRU00309"/>
    </source>
</evidence>
<dbReference type="InterPro" id="IPR013087">
    <property type="entry name" value="Znf_C2H2_type"/>
</dbReference>
<dbReference type="SMART" id="SM00980">
    <property type="entry name" value="THAP"/>
    <property type="match status" value="1"/>
</dbReference>
<dbReference type="PROSITE" id="PS50950">
    <property type="entry name" value="ZF_THAP"/>
    <property type="match status" value="1"/>
</dbReference>
<dbReference type="Pfam" id="PF05485">
    <property type="entry name" value="THAP"/>
    <property type="match status" value="1"/>
</dbReference>
<evidence type="ECO:0000256" key="4">
    <source>
        <dbReference type="ARBA" id="ARBA00022771"/>
    </source>
</evidence>
<evidence type="ECO:0000256" key="6">
    <source>
        <dbReference type="ARBA" id="ARBA00023125"/>
    </source>
</evidence>
<evidence type="ECO:0000259" key="11">
    <source>
        <dbReference type="PROSITE" id="PS50950"/>
    </source>
</evidence>
<dbReference type="InterPro" id="IPR050331">
    <property type="entry name" value="Zinc_finger"/>
</dbReference>
<proteinExistence type="predicted"/>
<feature type="domain" description="C2H2-type" evidence="10">
    <location>
        <begin position="168"/>
        <end position="196"/>
    </location>
</feature>
<sequence>MKKGTNCKVFCCVPGCSSKGTIDRSLSFHLFPKLGVSRVQYETKLGKQLIDRRIAWLLRTKIEKRVSPYMKICSKHFLESDFHYSGGNIVKRVLKKNAVPSQNLYGDDWGWHPKLKSLSTLKKVQFNNNTKVDNDSPWGFLLAIGWAKLIPVRPNKGEILKSIDFQNNTCPLCHKAFNRKDHVQRHFMELHMQKNNYECKKCSKKFKRKYLMDNHEKNCNGERIHVELHVRIINRLRERVLHQTKRKEENGGPITIAETRKPQGIKKEIRAINISCHAPLLSYRIGIGQESLYTGSDSCKFSIKIFKFKSKADWNCHSRVLRAIEQVSRKGHTIHGGEASLLVGSRILTERHFLTFIPRTTKRSNPTRRCFVCTRNNKRRESRYMCKGCELVFCIVPCFEMYHTELMNTYTKGWQIVTALPDTVGETGDDPTMGKNQPAALFPNQFKFPSRFYYLNL</sequence>
<name>A0ABQ9JCH2_9CUCU</name>
<dbReference type="PANTHER" id="PTHR16515:SF49">
    <property type="entry name" value="GASTRULA ZINC FINGER PROTEIN XLCGF49.1-LIKE-RELATED"/>
    <property type="match status" value="1"/>
</dbReference>
<keyword evidence="7" id="KW-0539">Nucleus</keyword>
<keyword evidence="5" id="KW-0862">Zinc</keyword>
<dbReference type="Proteomes" id="UP001162164">
    <property type="component" value="Unassembled WGS sequence"/>
</dbReference>
<dbReference type="InterPro" id="IPR006612">
    <property type="entry name" value="THAP_Znf"/>
</dbReference>
<evidence type="ECO:0000256" key="2">
    <source>
        <dbReference type="ARBA" id="ARBA00022723"/>
    </source>
</evidence>
<feature type="domain" description="C2H2-type" evidence="10">
    <location>
        <begin position="197"/>
        <end position="224"/>
    </location>
</feature>
<evidence type="ECO:0000256" key="3">
    <source>
        <dbReference type="ARBA" id="ARBA00022737"/>
    </source>
</evidence>
<evidence type="ECO:0000259" key="10">
    <source>
        <dbReference type="PROSITE" id="PS50157"/>
    </source>
</evidence>
<protein>
    <recommendedName>
        <fullName evidence="14">Transposase</fullName>
    </recommendedName>
</protein>
<organism evidence="12 13">
    <name type="scientific">Molorchus minor</name>
    <dbReference type="NCBI Taxonomy" id="1323400"/>
    <lineage>
        <taxon>Eukaryota</taxon>
        <taxon>Metazoa</taxon>
        <taxon>Ecdysozoa</taxon>
        <taxon>Arthropoda</taxon>
        <taxon>Hexapoda</taxon>
        <taxon>Insecta</taxon>
        <taxon>Pterygota</taxon>
        <taxon>Neoptera</taxon>
        <taxon>Endopterygota</taxon>
        <taxon>Coleoptera</taxon>
        <taxon>Polyphaga</taxon>
        <taxon>Cucujiformia</taxon>
        <taxon>Chrysomeloidea</taxon>
        <taxon>Cerambycidae</taxon>
        <taxon>Lamiinae</taxon>
        <taxon>Monochamini</taxon>
        <taxon>Molorchus</taxon>
    </lineage>
</organism>
<evidence type="ECO:0000256" key="1">
    <source>
        <dbReference type="ARBA" id="ARBA00004123"/>
    </source>
</evidence>
<accession>A0ABQ9JCH2</accession>
<keyword evidence="13" id="KW-1185">Reference proteome</keyword>
<evidence type="ECO:0000256" key="8">
    <source>
        <dbReference type="PROSITE-ProRule" id="PRU00042"/>
    </source>
</evidence>
<dbReference type="SUPFAM" id="SSF57716">
    <property type="entry name" value="Glucocorticoid receptor-like (DNA-binding domain)"/>
    <property type="match status" value="1"/>
</dbReference>
<comment type="subcellular location">
    <subcellularLocation>
        <location evidence="1">Nucleus</location>
    </subcellularLocation>
</comment>
<evidence type="ECO:0000313" key="12">
    <source>
        <dbReference type="EMBL" id="KAJ8975309.1"/>
    </source>
</evidence>
<gene>
    <name evidence="12" type="ORF">NQ317_014982</name>
</gene>
<dbReference type="Gene3D" id="3.30.160.60">
    <property type="entry name" value="Classic Zinc Finger"/>
    <property type="match status" value="1"/>
</dbReference>
<evidence type="ECO:0000256" key="5">
    <source>
        <dbReference type="ARBA" id="ARBA00022833"/>
    </source>
</evidence>
<evidence type="ECO:0000313" key="13">
    <source>
        <dbReference type="Proteomes" id="UP001162164"/>
    </source>
</evidence>
<keyword evidence="3" id="KW-0677">Repeat</keyword>
<keyword evidence="6 9" id="KW-0238">DNA-binding</keyword>
<dbReference type="EMBL" id="JAPWTJ010000845">
    <property type="protein sequence ID" value="KAJ8975309.1"/>
    <property type="molecule type" value="Genomic_DNA"/>
</dbReference>
<dbReference type="PROSITE" id="PS50157">
    <property type="entry name" value="ZINC_FINGER_C2H2_2"/>
    <property type="match status" value="2"/>
</dbReference>
<keyword evidence="4 8" id="KW-0863">Zinc-finger</keyword>